<evidence type="ECO:0000313" key="3">
    <source>
        <dbReference type="Proteomes" id="UP000193285"/>
    </source>
</evidence>
<dbReference type="STRING" id="767916.AWB91_22745"/>
<dbReference type="EMBL" id="LQPN01000012">
    <property type="protein sequence ID" value="ORW52519.1"/>
    <property type="molecule type" value="Genomic_DNA"/>
</dbReference>
<dbReference type="InterPro" id="IPR046737">
    <property type="entry name" value="DUF6629"/>
</dbReference>
<feature type="transmembrane region" description="Helical" evidence="1">
    <location>
        <begin position="64"/>
        <end position="88"/>
    </location>
</feature>
<keyword evidence="1" id="KW-1133">Transmembrane helix</keyword>
<feature type="transmembrane region" description="Helical" evidence="1">
    <location>
        <begin position="95"/>
        <end position="116"/>
    </location>
</feature>
<dbReference type="Proteomes" id="UP000193285">
    <property type="component" value="Unassembled WGS sequence"/>
</dbReference>
<feature type="transmembrane region" description="Helical" evidence="1">
    <location>
        <begin position="184"/>
        <end position="203"/>
    </location>
</feature>
<protein>
    <submittedName>
        <fullName evidence="2">Uncharacterized protein</fullName>
    </submittedName>
</protein>
<dbReference type="AlphaFoldDB" id="A0A1X2AN39"/>
<proteinExistence type="predicted"/>
<dbReference type="RefSeq" id="WP_085174815.1">
    <property type="nucleotide sequence ID" value="NZ_JACKVQ010000006.1"/>
</dbReference>
<feature type="transmembrane region" description="Helical" evidence="1">
    <location>
        <begin position="136"/>
        <end position="154"/>
    </location>
</feature>
<gene>
    <name evidence="2" type="ORF">AWB90_00290</name>
</gene>
<organism evidence="2 3">
    <name type="scientific">Mycobacterium paraense</name>
    <dbReference type="NCBI Taxonomy" id="767916"/>
    <lineage>
        <taxon>Bacteria</taxon>
        <taxon>Bacillati</taxon>
        <taxon>Actinomycetota</taxon>
        <taxon>Actinomycetes</taxon>
        <taxon>Mycobacteriales</taxon>
        <taxon>Mycobacteriaceae</taxon>
        <taxon>Mycobacterium</taxon>
        <taxon>Mycobacterium simiae complex</taxon>
    </lineage>
</organism>
<sequence length="227" mass="24897">MCFSITADLVVGTALVPVAVATLREVKHWRELPFALLPTVFAVHQFLEAAVWPNRFVSAGVAHFAMYAYVFIALPLLPALVPVAVLLLEPRGARLRVAPFVALGAVVSAYLAYVVFTKPVGVQRCPHALEYQTGAHNSYFWAVLYILAVIGPALLSGYRSIVAFGLANLVGLVLVAILYLRAFASLWCIYAAVMSVLVLVHMVRRRRLPDPHRYQGDEREPATTEVG</sequence>
<dbReference type="Pfam" id="PF20334">
    <property type="entry name" value="DUF6629"/>
    <property type="match status" value="1"/>
</dbReference>
<accession>A0A1X2AN39</accession>
<evidence type="ECO:0000313" key="2">
    <source>
        <dbReference type="EMBL" id="ORW52519.1"/>
    </source>
</evidence>
<feature type="transmembrane region" description="Helical" evidence="1">
    <location>
        <begin position="161"/>
        <end position="178"/>
    </location>
</feature>
<name>A0A1X2AN39_9MYCO</name>
<dbReference type="OrthoDB" id="4381840at2"/>
<keyword evidence="1" id="KW-0472">Membrane</keyword>
<comment type="caution">
    <text evidence="2">The sequence shown here is derived from an EMBL/GenBank/DDBJ whole genome shotgun (WGS) entry which is preliminary data.</text>
</comment>
<evidence type="ECO:0000256" key="1">
    <source>
        <dbReference type="SAM" id="Phobius"/>
    </source>
</evidence>
<reference evidence="2 3" key="1">
    <citation type="journal article" date="2015" name="Emerg. Microbes Infect.">
        <title>Characterization of 17 strains belonging to the Mycobacterium simiae complex and description of Mycobacterium paraense sp. nov.</title>
        <authorList>
            <person name="Fusco da Costa A.R."/>
            <person name="Fedrizzi T."/>
            <person name="Lopes M.L."/>
            <person name="Pecorari M."/>
            <person name="Oliveira da Costa W.L."/>
            <person name="Giacobazzi E."/>
            <person name="da Costa Bahia J.R."/>
            <person name="De Sanctis V."/>
            <person name="Batista Lima K.V."/>
            <person name="Bertorelli R."/>
            <person name="Grottola A."/>
            <person name="Fabio A."/>
            <person name="Mariottini A."/>
            <person name="Ferretti P."/>
            <person name="Di Leva F."/>
            <person name="Fregni Serpini G."/>
            <person name="Tagliazucchi S."/>
            <person name="Rumpianesi F."/>
            <person name="Jousson O."/>
            <person name="Segata N."/>
            <person name="Tortoli E."/>
        </authorList>
    </citation>
    <scope>NUCLEOTIDE SEQUENCE [LARGE SCALE GENOMIC DNA]</scope>
    <source>
        <strain evidence="2 3">IEC33</strain>
    </source>
</reference>
<keyword evidence="1" id="KW-0812">Transmembrane</keyword>